<evidence type="ECO:0000313" key="3">
    <source>
        <dbReference type="Proteomes" id="UP000007054"/>
    </source>
</evidence>
<organism evidence="2 3">
    <name type="scientific">Ruminococcus champanellensis (strain DSM 18848 / JCM 17042 / KCTC 15320 / 18P13)</name>
    <dbReference type="NCBI Taxonomy" id="213810"/>
    <lineage>
        <taxon>Bacteria</taxon>
        <taxon>Bacillati</taxon>
        <taxon>Bacillota</taxon>
        <taxon>Clostridia</taxon>
        <taxon>Eubacteriales</taxon>
        <taxon>Oscillospiraceae</taxon>
        <taxon>Ruminococcus</taxon>
    </lineage>
</organism>
<proteinExistence type="predicted"/>
<dbReference type="PATRIC" id="fig|213810.4.peg.1795"/>
<dbReference type="KEGG" id="rch:RUM_18960"/>
<dbReference type="BioCyc" id="RCHA213810:RUM_RS09200-MONOMER"/>
<dbReference type="RefSeq" id="WP_015558847.1">
    <property type="nucleotide sequence ID" value="NC_021039.1"/>
</dbReference>
<name>D4LE96_RUMC1</name>
<accession>D4LE96</accession>
<reference evidence="2" key="2">
    <citation type="submission" date="2010-03" db="EMBL/GenBank/DDBJ databases">
        <authorList>
            <person name="Pajon A."/>
        </authorList>
    </citation>
    <scope>NUCLEOTIDE SEQUENCE</scope>
    <source>
        <strain evidence="2">Type strain: 18P13</strain>
    </source>
</reference>
<dbReference type="OrthoDB" id="1734162at2"/>
<dbReference type="AlphaFoldDB" id="D4LE96"/>
<protein>
    <recommendedName>
        <fullName evidence="4">Stage III sporulation protein AG</fullName>
    </recommendedName>
</protein>
<dbReference type="HOGENOM" id="CLU_071454_3_0_9"/>
<dbReference type="Proteomes" id="UP000007054">
    <property type="component" value="Chromosome"/>
</dbReference>
<dbReference type="STRING" id="213810.RUM_18960"/>
<dbReference type="EMBL" id="FP929052">
    <property type="protein sequence ID" value="CBL17941.1"/>
    <property type="molecule type" value="Genomic_DNA"/>
</dbReference>
<sequence length="177" mass="19103">MVAWLERCKALWKRTGRTTWIVLMGVAGMLLIFLSGIGGGKAEEISQEPMQTGSQQTEDAYRTAAEQELTELLGQIRGVGRVHVMLRISGSETQVYATEQKTETDGSRTSRESKHVLIGSGNAQSALVEQIQAPRIIGAVVVCEGGDSIQVKEQIYQAVSVACSISTAQIYVAAMKS</sequence>
<evidence type="ECO:0000256" key="1">
    <source>
        <dbReference type="SAM" id="Phobius"/>
    </source>
</evidence>
<keyword evidence="1" id="KW-0812">Transmembrane</keyword>
<evidence type="ECO:0008006" key="4">
    <source>
        <dbReference type="Google" id="ProtNLM"/>
    </source>
</evidence>
<evidence type="ECO:0000313" key="2">
    <source>
        <dbReference type="EMBL" id="CBL17941.1"/>
    </source>
</evidence>
<gene>
    <name evidence="2" type="ordered locus">RUM_18960</name>
</gene>
<reference evidence="2" key="1">
    <citation type="submission" date="2010-03" db="EMBL/GenBank/DDBJ databases">
        <title>The genome sequence of Ruminococcus sp. 18P13.</title>
        <authorList>
            <consortium name="metaHIT consortium -- http://www.metahit.eu/"/>
            <person name="Pajon A."/>
            <person name="Turner K."/>
            <person name="Parkhill J."/>
            <person name="Bernalier A."/>
        </authorList>
    </citation>
    <scope>NUCLEOTIDE SEQUENCE [LARGE SCALE GENOMIC DNA]</scope>
    <source>
        <strain evidence="2">Type strain: 18P13</strain>
    </source>
</reference>
<keyword evidence="1" id="KW-1133">Transmembrane helix</keyword>
<dbReference type="GeneID" id="83156570"/>
<keyword evidence="1" id="KW-0472">Membrane</keyword>
<feature type="transmembrane region" description="Helical" evidence="1">
    <location>
        <begin position="20"/>
        <end position="40"/>
    </location>
</feature>
<keyword evidence="3" id="KW-1185">Reference proteome</keyword>